<dbReference type="Gramene" id="LPERR06G12100.1">
    <property type="protein sequence ID" value="LPERR06G12100.1"/>
    <property type="gene ID" value="LPERR06G12100"/>
</dbReference>
<evidence type="ECO:0000256" key="1">
    <source>
        <dbReference type="SAM" id="MobiDB-lite"/>
    </source>
</evidence>
<evidence type="ECO:0000313" key="4">
    <source>
        <dbReference type="Proteomes" id="UP000032180"/>
    </source>
</evidence>
<name>A0A0D9WQ47_9ORYZ</name>
<dbReference type="EnsemblPlants" id="LPERR06G12100.1">
    <property type="protein sequence ID" value="LPERR06G12100.1"/>
    <property type="gene ID" value="LPERR06G12100"/>
</dbReference>
<reference evidence="3" key="3">
    <citation type="submission" date="2015-04" db="UniProtKB">
        <authorList>
            <consortium name="EnsemblPlants"/>
        </authorList>
    </citation>
    <scope>IDENTIFICATION</scope>
</reference>
<keyword evidence="2" id="KW-0472">Membrane</keyword>
<keyword evidence="2" id="KW-0812">Transmembrane</keyword>
<evidence type="ECO:0000313" key="3">
    <source>
        <dbReference type="EnsemblPlants" id="LPERR06G12100.1"/>
    </source>
</evidence>
<keyword evidence="4" id="KW-1185">Reference proteome</keyword>
<dbReference type="eggNOG" id="ENOG502R3K0">
    <property type="taxonomic scope" value="Eukaryota"/>
</dbReference>
<dbReference type="HOGENOM" id="CLU_093995_0_0_1"/>
<organism evidence="3 4">
    <name type="scientific">Leersia perrieri</name>
    <dbReference type="NCBI Taxonomy" id="77586"/>
    <lineage>
        <taxon>Eukaryota</taxon>
        <taxon>Viridiplantae</taxon>
        <taxon>Streptophyta</taxon>
        <taxon>Embryophyta</taxon>
        <taxon>Tracheophyta</taxon>
        <taxon>Spermatophyta</taxon>
        <taxon>Magnoliopsida</taxon>
        <taxon>Liliopsida</taxon>
        <taxon>Poales</taxon>
        <taxon>Poaceae</taxon>
        <taxon>BOP clade</taxon>
        <taxon>Oryzoideae</taxon>
        <taxon>Oryzeae</taxon>
        <taxon>Oryzinae</taxon>
        <taxon>Leersia</taxon>
    </lineage>
</organism>
<dbReference type="Proteomes" id="UP000032180">
    <property type="component" value="Chromosome 6"/>
</dbReference>
<sequence>MTSDLTRPILLYNDHYPYSGVAVERAVRRSPAAEDGAGSFGPVLVVLAVISFLAVSACVYGRLCGGGRRPPSKGDQQQQRDGAAHSSDAEKGFGVVQQQQQQAVTMRPVPSSRATVHDVDDDVFEIKLTAAPSKPPAAGGGGRAPTRPMTVPIGVPRQCVPAAAGFRRAPPATASGGAAVRQGHAQVVGRGNGGAAFVHG</sequence>
<protein>
    <submittedName>
        <fullName evidence="3">Uncharacterized protein</fullName>
    </submittedName>
</protein>
<feature type="transmembrane region" description="Helical" evidence="2">
    <location>
        <begin position="40"/>
        <end position="63"/>
    </location>
</feature>
<reference evidence="3 4" key="1">
    <citation type="submission" date="2012-08" db="EMBL/GenBank/DDBJ databases">
        <title>Oryza genome evolution.</title>
        <authorList>
            <person name="Wing R.A."/>
        </authorList>
    </citation>
    <scope>NUCLEOTIDE SEQUENCE</scope>
</reference>
<proteinExistence type="predicted"/>
<dbReference type="PANTHER" id="PTHR33429">
    <property type="entry name" value="OS02G0708000 PROTEIN-RELATED"/>
    <property type="match status" value="1"/>
</dbReference>
<evidence type="ECO:0000256" key="2">
    <source>
        <dbReference type="SAM" id="Phobius"/>
    </source>
</evidence>
<dbReference type="PANTHER" id="PTHR33429:SF42">
    <property type="entry name" value="OS06G0481900 PROTEIN"/>
    <property type="match status" value="1"/>
</dbReference>
<dbReference type="AlphaFoldDB" id="A0A0D9WQ47"/>
<reference evidence="4" key="2">
    <citation type="submission" date="2013-12" db="EMBL/GenBank/DDBJ databases">
        <authorList>
            <person name="Yu Y."/>
            <person name="Lee S."/>
            <person name="de Baynast K."/>
            <person name="Wissotski M."/>
            <person name="Liu L."/>
            <person name="Talag J."/>
            <person name="Goicoechea J."/>
            <person name="Angelova A."/>
            <person name="Jetty R."/>
            <person name="Kudrna D."/>
            <person name="Golser W."/>
            <person name="Rivera L."/>
            <person name="Zhang J."/>
            <person name="Wing R."/>
        </authorList>
    </citation>
    <scope>NUCLEOTIDE SEQUENCE</scope>
</reference>
<feature type="region of interest" description="Disordered" evidence="1">
    <location>
        <begin position="67"/>
        <end position="117"/>
    </location>
</feature>
<keyword evidence="2" id="KW-1133">Transmembrane helix</keyword>
<accession>A0A0D9WQ47</accession>